<dbReference type="InterPro" id="IPR034652">
    <property type="entry name" value="SRP68-RBD"/>
</dbReference>
<name>A0A085M3S9_9BILA</name>
<dbReference type="PANTHER" id="PTHR12860:SF0">
    <property type="entry name" value="SIGNAL RECOGNITION PARTICLE SUBUNIT SRP68"/>
    <property type="match status" value="1"/>
</dbReference>
<evidence type="ECO:0000256" key="7">
    <source>
        <dbReference type="ARBA" id="ARBA00022884"/>
    </source>
</evidence>
<dbReference type="GO" id="GO:0008312">
    <property type="term" value="F:7S RNA binding"/>
    <property type="evidence" value="ECO:0007669"/>
    <property type="project" value="InterPro"/>
</dbReference>
<dbReference type="GO" id="GO:0030942">
    <property type="term" value="F:endoplasmic reticulum signal peptide binding"/>
    <property type="evidence" value="ECO:0007669"/>
    <property type="project" value="InterPro"/>
</dbReference>
<dbReference type="AlphaFoldDB" id="A0A085M3S9"/>
<evidence type="ECO:0000256" key="2">
    <source>
        <dbReference type="ARBA" id="ARBA00004496"/>
    </source>
</evidence>
<dbReference type="GO" id="GO:0005783">
    <property type="term" value="C:endoplasmic reticulum"/>
    <property type="evidence" value="ECO:0007669"/>
    <property type="project" value="UniProtKB-SubCell"/>
</dbReference>
<evidence type="ECO:0000313" key="14">
    <source>
        <dbReference type="Proteomes" id="UP000030764"/>
    </source>
</evidence>
<dbReference type="CDD" id="cd15481">
    <property type="entry name" value="SRP68-RBD"/>
    <property type="match status" value="1"/>
</dbReference>
<proteinExistence type="inferred from homology"/>
<gene>
    <name evidence="13" type="ORF">M513_07204</name>
</gene>
<evidence type="ECO:0000256" key="4">
    <source>
        <dbReference type="ARBA" id="ARBA00009352"/>
    </source>
</evidence>
<protein>
    <recommendedName>
        <fullName evidence="11">Signal recognition particle subunit SRP68</fullName>
    </recommendedName>
    <alternativeName>
        <fullName evidence="12">Signal recognition particle 68 kDa protein</fullName>
    </alternativeName>
</protein>
<dbReference type="InterPro" id="IPR038253">
    <property type="entry name" value="SRP68_N_sf"/>
</dbReference>
<keyword evidence="6" id="KW-0256">Endoplasmic reticulum</keyword>
<dbReference type="PANTHER" id="PTHR12860">
    <property type="entry name" value="SIGNAL RECOGNITION PARTICLE 68 KDA PROTEIN"/>
    <property type="match status" value="1"/>
</dbReference>
<evidence type="ECO:0000256" key="10">
    <source>
        <dbReference type="ARBA" id="ARBA00023274"/>
    </source>
</evidence>
<comment type="subcellular location">
    <subcellularLocation>
        <location evidence="2">Cytoplasm</location>
    </subcellularLocation>
    <subcellularLocation>
        <location evidence="1">Endoplasmic reticulum</location>
    </subcellularLocation>
    <subcellularLocation>
        <location evidence="3">Nucleus</location>
        <location evidence="3">Nucleolus</location>
    </subcellularLocation>
</comment>
<keyword evidence="9" id="KW-0539">Nucleus</keyword>
<dbReference type="InterPro" id="IPR026258">
    <property type="entry name" value="SRP68"/>
</dbReference>
<keyword evidence="10" id="KW-0687">Ribonucleoprotein</keyword>
<dbReference type="FunFam" id="1.10.3450.40:FF:000001">
    <property type="entry name" value="Signal recognition particle subunit SRP68"/>
    <property type="match status" value="1"/>
</dbReference>
<comment type="similarity">
    <text evidence="4">Belongs to the SRP68 family.</text>
</comment>
<evidence type="ECO:0000256" key="3">
    <source>
        <dbReference type="ARBA" id="ARBA00004604"/>
    </source>
</evidence>
<accession>A0A085M3S9</accession>
<dbReference type="GO" id="GO:0006614">
    <property type="term" value="P:SRP-dependent cotranslational protein targeting to membrane"/>
    <property type="evidence" value="ECO:0007669"/>
    <property type="project" value="InterPro"/>
</dbReference>
<keyword evidence="7" id="KW-0694">RNA-binding</keyword>
<evidence type="ECO:0000256" key="8">
    <source>
        <dbReference type="ARBA" id="ARBA00023135"/>
    </source>
</evidence>
<dbReference type="GO" id="GO:0005047">
    <property type="term" value="F:signal recognition particle binding"/>
    <property type="evidence" value="ECO:0007669"/>
    <property type="project" value="InterPro"/>
</dbReference>
<dbReference type="Gene3D" id="1.10.3450.40">
    <property type="entry name" value="Signal recognition particle, SRP68 subunit, RNA-binding domain"/>
    <property type="match status" value="1"/>
</dbReference>
<evidence type="ECO:0000256" key="12">
    <source>
        <dbReference type="ARBA" id="ARBA00083741"/>
    </source>
</evidence>
<evidence type="ECO:0000256" key="5">
    <source>
        <dbReference type="ARBA" id="ARBA00022490"/>
    </source>
</evidence>
<dbReference type="GO" id="GO:0005730">
    <property type="term" value="C:nucleolus"/>
    <property type="evidence" value="ECO:0007669"/>
    <property type="project" value="UniProtKB-SubCell"/>
</dbReference>
<reference evidence="13 14" key="1">
    <citation type="journal article" date="2014" name="Nat. Genet.">
        <title>Genome and transcriptome of the porcine whipworm Trichuris suis.</title>
        <authorList>
            <person name="Jex A.R."/>
            <person name="Nejsum P."/>
            <person name="Schwarz E.M."/>
            <person name="Hu L."/>
            <person name="Young N.D."/>
            <person name="Hall R.S."/>
            <person name="Korhonen P.K."/>
            <person name="Liao S."/>
            <person name="Thamsborg S."/>
            <person name="Xia J."/>
            <person name="Xu P."/>
            <person name="Wang S."/>
            <person name="Scheerlinck J.P."/>
            <person name="Hofmann A."/>
            <person name="Sternberg P.W."/>
            <person name="Wang J."/>
            <person name="Gasser R.B."/>
        </authorList>
    </citation>
    <scope>NUCLEOTIDE SEQUENCE [LARGE SCALE GENOMIC DNA]</scope>
    <source>
        <strain evidence="13">DCEP-RM93M</strain>
    </source>
</reference>
<sequence>MCVHILQLVKEAQQQHGLRHGDYQRYRQYCSRKLRRVRKSLKLSSGQDSRSLRKLTVDVAKIQDPKYLSLFVFEADRNWAYAMQLKQEAAPDNRKRFHLLRKMRTAVRSCHNLEKICKEMGNLDAATKLEVGAYSSWMQGCLHFEARMWANAAECFTTAKTIYEELSSITDLSALVDVYEQRCREIVPPLRFCQFSIGDSSALADLVQMRLEISDQPENTILPDLNKLLTECRQKQANAAELEVMWCGRKLNFSKSVRTQSFYNSLLDLERQIREVPEVDSKLSLYEQILSECRDVMQNVREEAKGENFSELQILPLICHDEGLTNELLFFKALRCCCVADVFTVQNKWLEALALFKQTLGYIDKIRKKGNPPAASFGHLTSDRLKLLLMEANKGMYCSQVKCACVSEGKEHVELREQVNWPIVENLHYFRKLSLADLKERVQLVRIPPNLQPVACKPLFFDLAFNYIHFPFISDEAIGKADGNKDNQKVGGLGNLVREGEEYDKLSHSNVIFLYLSYIRLRKSIERYIVMVEHVQRYNFSELQILPLICHDEGLTNELLFFKALRCCCVADVFTVQNKWLEALALFKRTLGYIDEIRRKGNPPAASFGHLTSDRLKLLLMEANKGMYCSQVKCACVSEGKEHVELREQVNWPIVENLHYFRKLSLADLKERVQLVRIPPNLQPVACKPLFFDLAFNYIHFPFISDEAIGKADGNKDNQKVGGLGNLVRGWIWGSKR</sequence>
<dbReference type="Proteomes" id="UP000030764">
    <property type="component" value="Unassembled WGS sequence"/>
</dbReference>
<dbReference type="GO" id="GO:0005786">
    <property type="term" value="C:signal recognition particle, endoplasmic reticulum targeting"/>
    <property type="evidence" value="ECO:0007669"/>
    <property type="project" value="UniProtKB-KW"/>
</dbReference>
<evidence type="ECO:0000256" key="1">
    <source>
        <dbReference type="ARBA" id="ARBA00004240"/>
    </source>
</evidence>
<evidence type="ECO:0000313" key="13">
    <source>
        <dbReference type="EMBL" id="KFD51875.1"/>
    </source>
</evidence>
<evidence type="ECO:0000256" key="9">
    <source>
        <dbReference type="ARBA" id="ARBA00023242"/>
    </source>
</evidence>
<organism evidence="13 14">
    <name type="scientific">Trichuris suis</name>
    <name type="common">pig whipworm</name>
    <dbReference type="NCBI Taxonomy" id="68888"/>
    <lineage>
        <taxon>Eukaryota</taxon>
        <taxon>Metazoa</taxon>
        <taxon>Ecdysozoa</taxon>
        <taxon>Nematoda</taxon>
        <taxon>Enoplea</taxon>
        <taxon>Dorylaimia</taxon>
        <taxon>Trichinellida</taxon>
        <taxon>Trichuridae</taxon>
        <taxon>Trichuris</taxon>
    </lineage>
</organism>
<dbReference type="GO" id="GO:0005829">
    <property type="term" value="C:cytosol"/>
    <property type="evidence" value="ECO:0007669"/>
    <property type="project" value="UniProtKB-ARBA"/>
</dbReference>
<keyword evidence="14" id="KW-1185">Reference proteome</keyword>
<evidence type="ECO:0000256" key="11">
    <source>
        <dbReference type="ARBA" id="ARBA00029498"/>
    </source>
</evidence>
<dbReference type="Pfam" id="PF16969">
    <property type="entry name" value="SRP68"/>
    <property type="match status" value="3"/>
</dbReference>
<evidence type="ECO:0000256" key="6">
    <source>
        <dbReference type="ARBA" id="ARBA00022824"/>
    </source>
</evidence>
<keyword evidence="8" id="KW-0733">Signal recognition particle</keyword>
<dbReference type="EMBL" id="KL363234">
    <property type="protein sequence ID" value="KFD51875.1"/>
    <property type="molecule type" value="Genomic_DNA"/>
</dbReference>
<keyword evidence="5" id="KW-0963">Cytoplasm</keyword>